<dbReference type="InterPro" id="IPR001965">
    <property type="entry name" value="Znf_PHD"/>
</dbReference>
<dbReference type="FunFam" id="3.30.40.10:FF:000748">
    <property type="entry name" value="PHD finger domain protein, putative"/>
    <property type="match status" value="1"/>
</dbReference>
<dbReference type="eggNOG" id="KOG4299">
    <property type="taxonomic scope" value="Eukaryota"/>
</dbReference>
<keyword evidence="1" id="KW-0479">Metal-binding</keyword>
<feature type="domain" description="PHD-type" evidence="6">
    <location>
        <begin position="573"/>
        <end position="633"/>
    </location>
</feature>
<dbReference type="Pfam" id="PF00628">
    <property type="entry name" value="PHD"/>
    <property type="match status" value="2"/>
</dbReference>
<evidence type="ECO:0000259" key="6">
    <source>
        <dbReference type="PROSITE" id="PS50016"/>
    </source>
</evidence>
<comment type="caution">
    <text evidence="7">The sequence shown here is derived from an EMBL/GenBank/DDBJ whole genome shotgun (WGS) entry which is preliminary data.</text>
</comment>
<feature type="region of interest" description="Disordered" evidence="5">
    <location>
        <begin position="409"/>
        <end position="450"/>
    </location>
</feature>
<evidence type="ECO:0000256" key="4">
    <source>
        <dbReference type="PROSITE-ProRule" id="PRU00146"/>
    </source>
</evidence>
<dbReference type="InParanoid" id="V5FT76"/>
<evidence type="ECO:0000256" key="1">
    <source>
        <dbReference type="ARBA" id="ARBA00022723"/>
    </source>
</evidence>
<keyword evidence="2 4" id="KW-0863">Zinc-finger</keyword>
<dbReference type="CDD" id="cd15535">
    <property type="entry name" value="PHD1_Rco1"/>
    <property type="match status" value="1"/>
</dbReference>
<feature type="domain" description="PHD-type" evidence="6">
    <location>
        <begin position="449"/>
        <end position="498"/>
    </location>
</feature>
<dbReference type="AlphaFoldDB" id="V5FT76"/>
<gene>
    <name evidence="7" type="ORF">PVAR5_0386</name>
</gene>
<organism evidence="7 8">
    <name type="scientific">Byssochlamys spectabilis (strain No. 5 / NBRC 109023)</name>
    <name type="common">Paecilomyces variotii</name>
    <dbReference type="NCBI Taxonomy" id="1356009"/>
    <lineage>
        <taxon>Eukaryota</taxon>
        <taxon>Fungi</taxon>
        <taxon>Dikarya</taxon>
        <taxon>Ascomycota</taxon>
        <taxon>Pezizomycotina</taxon>
        <taxon>Eurotiomycetes</taxon>
        <taxon>Eurotiomycetidae</taxon>
        <taxon>Eurotiales</taxon>
        <taxon>Thermoascaceae</taxon>
        <taxon>Paecilomyces</taxon>
    </lineage>
</organism>
<dbReference type="HOGENOM" id="CLU_336144_0_0_1"/>
<dbReference type="InterPro" id="IPR019787">
    <property type="entry name" value="Znf_PHD-finger"/>
</dbReference>
<sequence length="832" mass="90689">MAPNLRSSSRARSNTSRPSTPLNVQAAVNFSSFTDSARPRKQRRTGRTSRIGVESAQDEPREDQGQPELPGAGRQSTDLRTPTPHTEWTEPPLRAPAPSYVDTPWSAVSSSANPVLSDMRPLGALPNASDLRKAGLSSSSTTRPTPRSVIGKKRTNNGATVENGNHVEERPKSASASTEEPAMGATNFQPNANQLSENTTGPDTFDLQALPVPHSAQYNVDKIKSVVENALRRAEASGDRAVARGLRRLWTDSGKNGFFLSVLDGVARQQPADEHKSAFQGAMREAFKSLRAEGQSAGKASTPPRTRTRSATATSSLSSAKSLDADTFAPAMGAGEINPPPKPKGRAAKAALPKGKGKEPLLRSTANPASEASQKRKRAWQEDPEFSEEAIAEKKSRLRRTFSDLVARESRLRSSLGPESSSSPGPVSGTPNGERVRNPRTRGESQDNNDFCRQCGRSGQLLCCDGCVNSYHFSCLAPPLDPANLPEGKWFCPSCSMSGPFGAMLEALDKAPERDFQLPLKTRTYFEGVKTGEDGRYEEVHPRVKNTARARGGRYGFLDDQHRLRLFDSKNKLIVCVACGRTTNGVRPIVQCDYCPCAFHMDCVDPPLAIPPPQKPGSDKAHHNWMCPNHVEHELYKIAPGENGYGRAHRIRRPRHPRVVDVDVLPEDSEVEELEEQESQGIVYRVSEKGLKLDFIERIKRENLEASIRAAGAAQYSEYAQKKLDDLVQQATAFYASQPPPSEVFDNNDATADVLASRSAADREAAMNLASLAQGDQARTVLQPDKIGTLIDQLRANAPKDLPRAETELESLRALQELISRRMQALAGGSSD</sequence>
<evidence type="ECO:0000313" key="7">
    <source>
        <dbReference type="EMBL" id="GAD91807.1"/>
    </source>
</evidence>
<name>V5FT76_BYSSN</name>
<dbReference type="Gene3D" id="3.30.40.10">
    <property type="entry name" value="Zinc/RING finger domain, C3HC4 (zinc finger)"/>
    <property type="match status" value="2"/>
</dbReference>
<feature type="compositionally biased region" description="Low complexity" evidence="5">
    <location>
        <begin position="1"/>
        <end position="20"/>
    </location>
</feature>
<dbReference type="PROSITE" id="PS50016">
    <property type="entry name" value="ZF_PHD_2"/>
    <property type="match status" value="2"/>
</dbReference>
<dbReference type="InterPro" id="IPR052819">
    <property type="entry name" value="Chromatin_regulatory_protein"/>
</dbReference>
<dbReference type="SMART" id="SM00249">
    <property type="entry name" value="PHD"/>
    <property type="match status" value="2"/>
</dbReference>
<feature type="compositionally biased region" description="Polar residues" evidence="5">
    <location>
        <begin position="186"/>
        <end position="202"/>
    </location>
</feature>
<feature type="region of interest" description="Disordered" evidence="5">
    <location>
        <begin position="290"/>
        <end position="392"/>
    </location>
</feature>
<feature type="region of interest" description="Disordered" evidence="5">
    <location>
        <begin position="1"/>
        <end position="100"/>
    </location>
</feature>
<accession>V5FT76</accession>
<reference evidence="8" key="1">
    <citation type="journal article" date="2014" name="Genome Announc.">
        <title>Draft genome sequence of the formaldehyde-resistant fungus Byssochlamys spectabilis No. 5 (anamorph Paecilomyces variotii No. 5) (NBRC109023).</title>
        <authorList>
            <person name="Oka T."/>
            <person name="Ekino K."/>
            <person name="Fukuda K."/>
            <person name="Nomura Y."/>
        </authorList>
    </citation>
    <scope>NUCLEOTIDE SEQUENCE [LARGE SCALE GENOMIC DNA]</scope>
    <source>
        <strain evidence="8">No. 5 / NBRC 109023</strain>
    </source>
</reference>
<dbReference type="SUPFAM" id="SSF57903">
    <property type="entry name" value="FYVE/PHD zinc finger"/>
    <property type="match status" value="2"/>
</dbReference>
<dbReference type="InterPro" id="IPR019786">
    <property type="entry name" value="Zinc_finger_PHD-type_CS"/>
</dbReference>
<dbReference type="GO" id="GO:0032221">
    <property type="term" value="C:Rpd3S complex"/>
    <property type="evidence" value="ECO:0007669"/>
    <property type="project" value="TreeGrafter"/>
</dbReference>
<evidence type="ECO:0000313" key="8">
    <source>
        <dbReference type="Proteomes" id="UP000018001"/>
    </source>
</evidence>
<feature type="compositionally biased region" description="Low complexity" evidence="5">
    <location>
        <begin position="413"/>
        <end position="429"/>
    </location>
</feature>
<evidence type="ECO:0000256" key="3">
    <source>
        <dbReference type="ARBA" id="ARBA00022833"/>
    </source>
</evidence>
<dbReference type="InterPro" id="IPR013083">
    <property type="entry name" value="Znf_RING/FYVE/PHD"/>
</dbReference>
<feature type="compositionally biased region" description="Polar residues" evidence="5">
    <location>
        <begin position="21"/>
        <end position="35"/>
    </location>
</feature>
<protein>
    <submittedName>
        <fullName evidence="7">PHD finger domain protein, putative</fullName>
    </submittedName>
</protein>
<dbReference type="PANTHER" id="PTHR47636">
    <property type="entry name" value="TRANSCRIPTIONAL REGULATORY PROTEIN RCO1"/>
    <property type="match status" value="1"/>
</dbReference>
<dbReference type="OrthoDB" id="5876363at2759"/>
<feature type="compositionally biased region" description="Low complexity" evidence="5">
    <location>
        <begin position="137"/>
        <end position="148"/>
    </location>
</feature>
<dbReference type="EMBL" id="BAUL01000007">
    <property type="protein sequence ID" value="GAD91807.1"/>
    <property type="molecule type" value="Genomic_DNA"/>
</dbReference>
<feature type="region of interest" description="Disordered" evidence="5">
    <location>
        <begin position="126"/>
        <end position="208"/>
    </location>
</feature>
<feature type="compositionally biased region" description="Basic and acidic residues" evidence="5">
    <location>
        <begin position="434"/>
        <end position="445"/>
    </location>
</feature>
<dbReference type="PANTHER" id="PTHR47636:SF1">
    <property type="entry name" value="TRANSCRIPTIONAL REGULATORY PROTEIN RCO1"/>
    <property type="match status" value="1"/>
</dbReference>
<evidence type="ECO:0000256" key="2">
    <source>
        <dbReference type="ARBA" id="ARBA00022771"/>
    </source>
</evidence>
<dbReference type="CDD" id="cd15534">
    <property type="entry name" value="PHD2_PHF12_Rco1"/>
    <property type="match status" value="1"/>
</dbReference>
<keyword evidence="3" id="KW-0862">Zinc</keyword>
<dbReference type="PROSITE" id="PS01359">
    <property type="entry name" value="ZF_PHD_1"/>
    <property type="match status" value="1"/>
</dbReference>
<feature type="compositionally biased region" description="Low complexity" evidence="5">
    <location>
        <begin position="81"/>
        <end position="92"/>
    </location>
</feature>
<dbReference type="GO" id="GO:0006357">
    <property type="term" value="P:regulation of transcription by RNA polymerase II"/>
    <property type="evidence" value="ECO:0007669"/>
    <property type="project" value="TreeGrafter"/>
</dbReference>
<feature type="compositionally biased region" description="Low complexity" evidence="5">
    <location>
        <begin position="299"/>
        <end position="327"/>
    </location>
</feature>
<keyword evidence="8" id="KW-1185">Reference proteome</keyword>
<proteinExistence type="predicted"/>
<dbReference type="GO" id="GO:0008270">
    <property type="term" value="F:zinc ion binding"/>
    <property type="evidence" value="ECO:0007669"/>
    <property type="project" value="UniProtKB-KW"/>
</dbReference>
<dbReference type="InterPro" id="IPR011011">
    <property type="entry name" value="Znf_FYVE_PHD"/>
</dbReference>
<evidence type="ECO:0000256" key="5">
    <source>
        <dbReference type="SAM" id="MobiDB-lite"/>
    </source>
</evidence>
<dbReference type="Proteomes" id="UP000018001">
    <property type="component" value="Unassembled WGS sequence"/>
</dbReference>